<proteinExistence type="predicted"/>
<accession>A0ABM8IXC9</accession>
<protein>
    <submittedName>
        <fullName evidence="1">Uncharacterized protein</fullName>
    </submittedName>
</protein>
<name>A0ABM8IXC9_9CREN</name>
<dbReference type="Proteomes" id="UP001341135">
    <property type="component" value="Chromosome"/>
</dbReference>
<gene>
    <name evidence="1" type="ORF">PABY_17600</name>
</gene>
<sequence length="80" mass="8638">MKPRCRDVNVLPGKLEAMKRRYPSKRTVAVLAGALIGDDDEDYAEKKGVKSMQHLPTAKTAPCTVSVGFSPSATSTPPQH</sequence>
<dbReference type="EMBL" id="AP028907">
    <property type="protein sequence ID" value="BES82193.1"/>
    <property type="molecule type" value="Genomic_DNA"/>
</dbReference>
<reference evidence="1 2" key="1">
    <citation type="submission" date="2023-09" db="EMBL/GenBank/DDBJ databases">
        <title>Pyrofollis japonicus gen. nov. sp. nov., a novel member of the family Pyrodictiaceae isolated from the Iheya North hydrothermal field.</title>
        <authorList>
            <person name="Miyazaki U."/>
            <person name="Sanari M."/>
            <person name="Tame A."/>
            <person name="Kitajima M."/>
            <person name="Okamoto A."/>
            <person name="Sawayama S."/>
            <person name="Miyazaki J."/>
            <person name="Takai K."/>
            <person name="Nakagawa S."/>
        </authorList>
    </citation>
    <scope>NUCLEOTIDE SEQUENCE [LARGE SCALE GENOMIC DNA]</scope>
    <source>
        <strain evidence="1 2">AV2</strain>
    </source>
</reference>
<keyword evidence="2" id="KW-1185">Reference proteome</keyword>
<dbReference type="RefSeq" id="WP_338249275.1">
    <property type="nucleotide sequence ID" value="NZ_AP028907.1"/>
</dbReference>
<evidence type="ECO:0000313" key="2">
    <source>
        <dbReference type="Proteomes" id="UP001341135"/>
    </source>
</evidence>
<organism evidence="1 2">
    <name type="scientific">Pyrodictium abyssi</name>
    <dbReference type="NCBI Taxonomy" id="54256"/>
    <lineage>
        <taxon>Archaea</taxon>
        <taxon>Thermoproteota</taxon>
        <taxon>Thermoprotei</taxon>
        <taxon>Desulfurococcales</taxon>
        <taxon>Pyrodictiaceae</taxon>
        <taxon>Pyrodictium</taxon>
    </lineage>
</organism>
<evidence type="ECO:0000313" key="1">
    <source>
        <dbReference type="EMBL" id="BES82193.1"/>
    </source>
</evidence>
<dbReference type="GeneID" id="89289767"/>